<dbReference type="AlphaFoldDB" id="A0A6G1J7G8"/>
<keyword evidence="7" id="KW-1185">Reference proteome</keyword>
<keyword evidence="3" id="KW-0560">Oxidoreductase</keyword>
<gene>
    <name evidence="6" type="ORF">K458DRAFT_387357</name>
</gene>
<dbReference type="InterPro" id="IPR036188">
    <property type="entry name" value="FAD/NAD-bd_sf"/>
</dbReference>
<dbReference type="PRINTS" id="PR00420">
    <property type="entry name" value="RNGMNOXGNASE"/>
</dbReference>
<dbReference type="SUPFAM" id="SSF51905">
    <property type="entry name" value="FAD/NAD(P)-binding domain"/>
    <property type="match status" value="1"/>
</dbReference>
<keyword evidence="2" id="KW-0274">FAD</keyword>
<dbReference type="PANTHER" id="PTHR46972">
    <property type="entry name" value="MONOOXYGENASE ASQM-RELATED"/>
    <property type="match status" value="1"/>
</dbReference>
<evidence type="ECO:0000256" key="2">
    <source>
        <dbReference type="ARBA" id="ARBA00022827"/>
    </source>
</evidence>
<dbReference type="GO" id="GO:0071949">
    <property type="term" value="F:FAD binding"/>
    <property type="evidence" value="ECO:0007669"/>
    <property type="project" value="InterPro"/>
</dbReference>
<dbReference type="Pfam" id="PF01494">
    <property type="entry name" value="FAD_binding_3"/>
    <property type="match status" value="1"/>
</dbReference>
<dbReference type="Gene3D" id="3.50.50.60">
    <property type="entry name" value="FAD/NAD(P)-binding domain"/>
    <property type="match status" value="1"/>
</dbReference>
<organism evidence="6 7">
    <name type="scientific">Lentithecium fluviatile CBS 122367</name>
    <dbReference type="NCBI Taxonomy" id="1168545"/>
    <lineage>
        <taxon>Eukaryota</taxon>
        <taxon>Fungi</taxon>
        <taxon>Dikarya</taxon>
        <taxon>Ascomycota</taxon>
        <taxon>Pezizomycotina</taxon>
        <taxon>Dothideomycetes</taxon>
        <taxon>Pleosporomycetidae</taxon>
        <taxon>Pleosporales</taxon>
        <taxon>Massarineae</taxon>
        <taxon>Lentitheciaceae</taxon>
        <taxon>Lentithecium</taxon>
    </lineage>
</organism>
<keyword evidence="4" id="KW-0503">Monooxygenase</keyword>
<protein>
    <submittedName>
        <fullName evidence="6">FAD/NAD(P)-binding domain-containing protein</fullName>
    </submittedName>
</protein>
<evidence type="ECO:0000259" key="5">
    <source>
        <dbReference type="Pfam" id="PF01494"/>
    </source>
</evidence>
<evidence type="ECO:0000256" key="3">
    <source>
        <dbReference type="ARBA" id="ARBA00023002"/>
    </source>
</evidence>
<evidence type="ECO:0000256" key="1">
    <source>
        <dbReference type="ARBA" id="ARBA00022630"/>
    </source>
</evidence>
<feature type="domain" description="FAD-binding" evidence="5">
    <location>
        <begin position="5"/>
        <end position="334"/>
    </location>
</feature>
<sequence length="419" mass="45521">MECLKVAVIGAGPAGLTLARLLQLHGPSIKCTVFESDVDRHAKNRGGSLDLHPDSGQQALKEAGLFDDFQKLARPEGETLRIITPDGIVLLDESSPGKAHRPSEFANRPEIDRKDLRNMLLDSLSPGTVHWNSKLLRVDDGPDSKVQLIFADGGEVGFDLVVGADGAWSRVRPSLTDTEPFYSGIGGLDCRIPDVDLMHPELSAHVGKGMCLNLGSDKGIMCQRNGDGAVQLYAFARLPKEWFSNCGIVFDDPSARKRIVDALYPEFSALQKSLVLDSDPNTVARQLYMLPVGFQWRHNSRITLIGDAAHLMTPFAGVGVNVAMQDAMELAHAIRGTPRADLGSGLREFEVAMWQRAKQNAEATMMYLNLFFHERGGYAMVEHFAAKLLDEEGLVGGKGEEKETSQAGMVEVGDVGGAV</sequence>
<accession>A0A6G1J7G8</accession>
<name>A0A6G1J7G8_9PLEO</name>
<dbReference type="OrthoDB" id="655030at2759"/>
<dbReference type="PANTHER" id="PTHR46972:SF1">
    <property type="entry name" value="FAD DEPENDENT OXIDOREDUCTASE DOMAIN-CONTAINING PROTEIN"/>
    <property type="match status" value="1"/>
</dbReference>
<reference evidence="6" key="1">
    <citation type="journal article" date="2020" name="Stud. Mycol.">
        <title>101 Dothideomycetes genomes: a test case for predicting lifestyles and emergence of pathogens.</title>
        <authorList>
            <person name="Haridas S."/>
            <person name="Albert R."/>
            <person name="Binder M."/>
            <person name="Bloem J."/>
            <person name="Labutti K."/>
            <person name="Salamov A."/>
            <person name="Andreopoulos B."/>
            <person name="Baker S."/>
            <person name="Barry K."/>
            <person name="Bills G."/>
            <person name="Bluhm B."/>
            <person name="Cannon C."/>
            <person name="Castanera R."/>
            <person name="Culley D."/>
            <person name="Daum C."/>
            <person name="Ezra D."/>
            <person name="Gonzalez J."/>
            <person name="Henrissat B."/>
            <person name="Kuo A."/>
            <person name="Liang C."/>
            <person name="Lipzen A."/>
            <person name="Lutzoni F."/>
            <person name="Magnuson J."/>
            <person name="Mondo S."/>
            <person name="Nolan M."/>
            <person name="Ohm R."/>
            <person name="Pangilinan J."/>
            <person name="Park H.-J."/>
            <person name="Ramirez L."/>
            <person name="Alfaro M."/>
            <person name="Sun H."/>
            <person name="Tritt A."/>
            <person name="Yoshinaga Y."/>
            <person name="Zwiers L.-H."/>
            <person name="Turgeon B."/>
            <person name="Goodwin S."/>
            <person name="Spatafora J."/>
            <person name="Crous P."/>
            <person name="Grigoriev I."/>
        </authorList>
    </citation>
    <scope>NUCLEOTIDE SEQUENCE</scope>
    <source>
        <strain evidence="6">CBS 122367</strain>
    </source>
</reference>
<evidence type="ECO:0000313" key="7">
    <source>
        <dbReference type="Proteomes" id="UP000799291"/>
    </source>
</evidence>
<dbReference type="EMBL" id="MU005577">
    <property type="protein sequence ID" value="KAF2686348.1"/>
    <property type="molecule type" value="Genomic_DNA"/>
</dbReference>
<evidence type="ECO:0000256" key="4">
    <source>
        <dbReference type="ARBA" id="ARBA00023033"/>
    </source>
</evidence>
<dbReference type="InterPro" id="IPR002938">
    <property type="entry name" value="FAD-bd"/>
</dbReference>
<dbReference type="GO" id="GO:0004497">
    <property type="term" value="F:monooxygenase activity"/>
    <property type="evidence" value="ECO:0007669"/>
    <property type="project" value="UniProtKB-KW"/>
</dbReference>
<proteinExistence type="predicted"/>
<keyword evidence="1" id="KW-0285">Flavoprotein</keyword>
<dbReference type="Proteomes" id="UP000799291">
    <property type="component" value="Unassembled WGS sequence"/>
</dbReference>
<evidence type="ECO:0000313" key="6">
    <source>
        <dbReference type="EMBL" id="KAF2686348.1"/>
    </source>
</evidence>